<feature type="domain" description="RCC1-like" evidence="3">
    <location>
        <begin position="3"/>
        <end position="281"/>
    </location>
</feature>
<feature type="repeat" description="RCC1" evidence="2">
    <location>
        <begin position="1"/>
        <end position="50"/>
    </location>
</feature>
<protein>
    <recommendedName>
        <fullName evidence="3">RCC1-like domain-containing protein</fullName>
    </recommendedName>
</protein>
<dbReference type="SUPFAM" id="SSF50985">
    <property type="entry name" value="RCC1/BLIP-II"/>
    <property type="match status" value="1"/>
</dbReference>
<reference evidence="4" key="2">
    <citation type="submission" date="2020-08" db="EMBL/GenBank/DDBJ databases">
        <title>Plant Genome Project.</title>
        <authorList>
            <person name="Zhang R.-G."/>
        </authorList>
    </citation>
    <scope>NUCLEOTIDE SEQUENCE</scope>
    <source>
        <strain evidence="4">Huo1</strain>
        <tissue evidence="4">Leaf</tissue>
    </source>
</reference>
<dbReference type="Pfam" id="PF00415">
    <property type="entry name" value="RCC1"/>
    <property type="match status" value="1"/>
</dbReference>
<reference evidence="4" key="1">
    <citation type="submission" date="2018-01" db="EMBL/GenBank/DDBJ databases">
        <authorList>
            <person name="Mao J.F."/>
        </authorList>
    </citation>
    <scope>NUCLEOTIDE SEQUENCE</scope>
    <source>
        <strain evidence="4">Huo1</strain>
        <tissue evidence="4">Leaf</tissue>
    </source>
</reference>
<dbReference type="InterPro" id="IPR058923">
    <property type="entry name" value="RCC1-like_dom"/>
</dbReference>
<dbReference type="AlphaFoldDB" id="A0A8X8YAT8"/>
<dbReference type="EMBL" id="PNBA02000004">
    <property type="protein sequence ID" value="KAG6426316.1"/>
    <property type="molecule type" value="Genomic_DNA"/>
</dbReference>
<evidence type="ECO:0000256" key="2">
    <source>
        <dbReference type="PROSITE-ProRule" id="PRU00235"/>
    </source>
</evidence>
<keyword evidence="1" id="KW-0677">Repeat</keyword>
<dbReference type="PANTHER" id="PTHR22870:SF466">
    <property type="entry name" value="ANKYRIN REPEAT-CONTAINING PROTEIN"/>
    <property type="match status" value="1"/>
</dbReference>
<dbReference type="Gene3D" id="2.130.10.30">
    <property type="entry name" value="Regulator of chromosome condensation 1/beta-lactamase-inhibitor protein II"/>
    <property type="match status" value="3"/>
</dbReference>
<dbReference type="PROSITE" id="PS00626">
    <property type="entry name" value="RCC1_2"/>
    <property type="match status" value="1"/>
</dbReference>
<proteinExistence type="predicted"/>
<dbReference type="PRINTS" id="PR00633">
    <property type="entry name" value="RCCNDNSATION"/>
</dbReference>
<dbReference type="InterPro" id="IPR000408">
    <property type="entry name" value="Reg_chr_condens"/>
</dbReference>
<dbReference type="InterPro" id="IPR009091">
    <property type="entry name" value="RCC1/BLIP-II"/>
</dbReference>
<dbReference type="Proteomes" id="UP000298416">
    <property type="component" value="Unassembled WGS sequence"/>
</dbReference>
<keyword evidence="5" id="KW-1185">Reference proteome</keyword>
<dbReference type="PROSITE" id="PS50012">
    <property type="entry name" value="RCC1_3"/>
    <property type="match status" value="6"/>
</dbReference>
<evidence type="ECO:0000256" key="1">
    <source>
        <dbReference type="ARBA" id="ARBA00022737"/>
    </source>
</evidence>
<feature type="repeat" description="RCC1" evidence="2">
    <location>
        <begin position="112"/>
        <end position="163"/>
    </location>
</feature>
<feature type="repeat" description="RCC1" evidence="2">
    <location>
        <begin position="51"/>
        <end position="102"/>
    </location>
</feature>
<feature type="repeat" description="RCC1" evidence="2">
    <location>
        <begin position="219"/>
        <end position="262"/>
    </location>
</feature>
<evidence type="ECO:0000313" key="5">
    <source>
        <dbReference type="Proteomes" id="UP000298416"/>
    </source>
</evidence>
<gene>
    <name evidence="4" type="ORF">SASPL_110538</name>
</gene>
<dbReference type="InterPro" id="IPR051210">
    <property type="entry name" value="Ub_ligase/GEF_domain"/>
</dbReference>
<feature type="repeat" description="RCC1" evidence="2">
    <location>
        <begin position="167"/>
        <end position="220"/>
    </location>
</feature>
<sequence>MGLGAGTDGQLTTGSLQDELSPRFIRSLSAYGPIVSLSCGGAHVIALTPGGRVLTWGRGTSGQLGHGESVSTSQAHIVKELEGFVITHVSAGWNHSGFVSANQTDCFSSETGAIFTCGDGSFGQLGHDDSSSQLYPRQVSYFASKPVQQVACGMRHTLLLLAGNVEKPAYGFGSGKRGQRGISTDKVKLTSLPQITLGLEKIKISSIHAKGDHSSALSGSLYTWGRGFCGALDTYIPCLSDVDFPISKVALGWNHALLLSRQGYLFMLGGDCHGVLSDPQQTPSTADIRDSGSIMTWGWGEHGQLGLGNTIDQTAPQVVGLHPNSACANATPRLYCVSGFSFVLITRI</sequence>
<dbReference type="PANTHER" id="PTHR22870">
    <property type="entry name" value="REGULATOR OF CHROMOSOME CONDENSATION"/>
    <property type="match status" value="1"/>
</dbReference>
<evidence type="ECO:0000259" key="3">
    <source>
        <dbReference type="Pfam" id="PF25390"/>
    </source>
</evidence>
<accession>A0A8X8YAT8</accession>
<organism evidence="4">
    <name type="scientific">Salvia splendens</name>
    <name type="common">Scarlet sage</name>
    <dbReference type="NCBI Taxonomy" id="180675"/>
    <lineage>
        <taxon>Eukaryota</taxon>
        <taxon>Viridiplantae</taxon>
        <taxon>Streptophyta</taxon>
        <taxon>Embryophyta</taxon>
        <taxon>Tracheophyta</taxon>
        <taxon>Spermatophyta</taxon>
        <taxon>Magnoliopsida</taxon>
        <taxon>eudicotyledons</taxon>
        <taxon>Gunneridae</taxon>
        <taxon>Pentapetalae</taxon>
        <taxon>asterids</taxon>
        <taxon>lamiids</taxon>
        <taxon>Lamiales</taxon>
        <taxon>Lamiaceae</taxon>
        <taxon>Nepetoideae</taxon>
        <taxon>Mentheae</taxon>
        <taxon>Salviinae</taxon>
        <taxon>Salvia</taxon>
        <taxon>Salvia subgen. Calosphace</taxon>
        <taxon>core Calosphace</taxon>
    </lineage>
</organism>
<feature type="repeat" description="RCC1" evidence="2">
    <location>
        <begin position="292"/>
        <end position="347"/>
    </location>
</feature>
<comment type="caution">
    <text evidence="4">The sequence shown here is derived from an EMBL/GenBank/DDBJ whole genome shotgun (WGS) entry which is preliminary data.</text>
</comment>
<name>A0A8X8YAT8_SALSN</name>
<dbReference type="Pfam" id="PF25390">
    <property type="entry name" value="WD40_RLD"/>
    <property type="match status" value="1"/>
</dbReference>
<evidence type="ECO:0000313" key="4">
    <source>
        <dbReference type="EMBL" id="KAG6426316.1"/>
    </source>
</evidence>